<evidence type="ECO:0000256" key="11">
    <source>
        <dbReference type="ARBA" id="ARBA00023239"/>
    </source>
</evidence>
<dbReference type="PANTHER" id="PTHR22993">
    <property type="entry name" value="FORMAMIDOPYRIMIDINE-DNA GLYCOSYLASE"/>
    <property type="match status" value="1"/>
</dbReference>
<gene>
    <name evidence="17" type="primary">fpg2_2</name>
    <name evidence="17" type="ORF">CVS47_01888</name>
</gene>
<evidence type="ECO:0000313" key="17">
    <source>
        <dbReference type="EMBL" id="AZS37255.1"/>
    </source>
</evidence>
<keyword evidence="12" id="KW-0511">Multifunctional enzyme</keyword>
<dbReference type="Gene3D" id="3.20.190.10">
    <property type="entry name" value="MutM-like, N-terminal"/>
    <property type="match status" value="1"/>
</dbReference>
<evidence type="ECO:0000313" key="18">
    <source>
        <dbReference type="Proteomes" id="UP000276888"/>
    </source>
</evidence>
<dbReference type="SMART" id="SM00898">
    <property type="entry name" value="Fapy_DNA_glyco"/>
    <property type="match status" value="1"/>
</dbReference>
<feature type="domain" description="FPG-type" evidence="15">
    <location>
        <begin position="239"/>
        <end position="273"/>
    </location>
</feature>
<dbReference type="PROSITE" id="PS51066">
    <property type="entry name" value="ZF_FPG_2"/>
    <property type="match status" value="1"/>
</dbReference>
<evidence type="ECO:0000259" key="16">
    <source>
        <dbReference type="PROSITE" id="PS51068"/>
    </source>
</evidence>
<keyword evidence="18" id="KW-1185">Reference proteome</keyword>
<dbReference type="PROSITE" id="PS51068">
    <property type="entry name" value="FPG_CAT"/>
    <property type="match status" value="1"/>
</dbReference>
<keyword evidence="9" id="KW-0238">DNA-binding</keyword>
<name>A0A3Q9IZ65_9MICO</name>
<evidence type="ECO:0000259" key="15">
    <source>
        <dbReference type="PROSITE" id="PS51066"/>
    </source>
</evidence>
<evidence type="ECO:0000256" key="5">
    <source>
        <dbReference type="ARBA" id="ARBA00022763"/>
    </source>
</evidence>
<dbReference type="EMBL" id="CP031423">
    <property type="protein sequence ID" value="AZS37255.1"/>
    <property type="molecule type" value="Genomic_DNA"/>
</dbReference>
<proteinExistence type="inferred from homology"/>
<comment type="cofactor">
    <cofactor evidence="2">
        <name>Zn(2+)</name>
        <dbReference type="ChEBI" id="CHEBI:29105"/>
    </cofactor>
</comment>
<dbReference type="InterPro" id="IPR035937">
    <property type="entry name" value="FPG_N"/>
</dbReference>
<protein>
    <submittedName>
        <fullName evidence="17">Putative formamidopyrimidine-DNA glycosylase-like protein</fullName>
    </submittedName>
</protein>
<dbReference type="InterPro" id="IPR012319">
    <property type="entry name" value="FPG_cat"/>
</dbReference>
<dbReference type="GO" id="GO:0008270">
    <property type="term" value="F:zinc ion binding"/>
    <property type="evidence" value="ECO:0007669"/>
    <property type="project" value="UniProtKB-KW"/>
</dbReference>
<dbReference type="Pfam" id="PF06831">
    <property type="entry name" value="H2TH"/>
    <property type="match status" value="1"/>
</dbReference>
<dbReference type="KEGG" id="mlv:CVS47_01888"/>
<sequence>MPESPEVQALAEFLSARAVGRRIAALDVVLPKIVKAGAPAEAAGGLIDAVERRGKMLDIGVSSASGPAHLIVHWGHDGWLLWHDVVPEGTRRTGEATLLARVRLDDGSGFDLTDDGPWKALTLSAVSDPSDVPAVAALGPDPTAPGFTRQDVAAAVSGRRKQLKALLQDQKAFAGIGNAYSDEILHAARLSPVVHASTLGAEEIDRLFDSARTVLADAVTARRGSRPEALKDDKRADMRVHRRPGEACPVCGDTIAEMTFSGAAAHYCPTCQTGGARPD</sequence>
<keyword evidence="7" id="KW-0378">Hydrolase</keyword>
<feature type="domain" description="Formamidopyrimidine-DNA glycosylase catalytic" evidence="16">
    <location>
        <begin position="2"/>
        <end position="94"/>
    </location>
</feature>
<dbReference type="InterPro" id="IPR000214">
    <property type="entry name" value="Znf_DNA_glyclase/AP_lyase"/>
</dbReference>
<keyword evidence="5" id="KW-0227">DNA damage</keyword>
<evidence type="ECO:0000256" key="13">
    <source>
        <dbReference type="ARBA" id="ARBA00023295"/>
    </source>
</evidence>
<evidence type="ECO:0000256" key="10">
    <source>
        <dbReference type="ARBA" id="ARBA00023204"/>
    </source>
</evidence>
<dbReference type="InterPro" id="IPR010663">
    <property type="entry name" value="Znf_FPG/IleRS"/>
</dbReference>
<dbReference type="GO" id="GO:0034039">
    <property type="term" value="F:8-oxo-7,8-dihydroguanine DNA N-glycosylase activity"/>
    <property type="evidence" value="ECO:0007669"/>
    <property type="project" value="TreeGrafter"/>
</dbReference>
<keyword evidence="4" id="KW-0479">Metal-binding</keyword>
<keyword evidence="11" id="KW-0456">Lyase</keyword>
<dbReference type="PANTHER" id="PTHR22993:SF9">
    <property type="entry name" value="FORMAMIDOPYRIMIDINE-DNA GLYCOSYLASE"/>
    <property type="match status" value="1"/>
</dbReference>
<accession>A0A3Q9IZ65</accession>
<comment type="catalytic activity">
    <reaction evidence="1">
        <text>Hydrolysis of DNA containing ring-opened 7-methylguanine residues, releasing 2,6-diamino-4-hydroxy-5-(N-methyl)formamidopyrimidine.</text>
        <dbReference type="EC" id="3.2.2.23"/>
    </reaction>
</comment>
<dbReference type="Pfam" id="PF01149">
    <property type="entry name" value="Fapy_DNA_glyco"/>
    <property type="match status" value="1"/>
</dbReference>
<dbReference type="GO" id="GO:0003684">
    <property type="term" value="F:damaged DNA binding"/>
    <property type="evidence" value="ECO:0007669"/>
    <property type="project" value="InterPro"/>
</dbReference>
<evidence type="ECO:0000256" key="9">
    <source>
        <dbReference type="ARBA" id="ARBA00023125"/>
    </source>
</evidence>
<comment type="similarity">
    <text evidence="3">Belongs to the FPG family.</text>
</comment>
<dbReference type="Proteomes" id="UP000276888">
    <property type="component" value="Chromosome"/>
</dbReference>
<keyword evidence="8" id="KW-0862">Zinc</keyword>
<dbReference type="Gene3D" id="1.10.8.50">
    <property type="match status" value="1"/>
</dbReference>
<evidence type="ECO:0000256" key="4">
    <source>
        <dbReference type="ARBA" id="ARBA00022723"/>
    </source>
</evidence>
<reference evidence="17 18" key="1">
    <citation type="submission" date="2018-08" db="EMBL/GenBank/DDBJ databases">
        <title>Microbacterium lemovicicum sp. nov., a bacterium isolated from a natural uranium-rich soil.</title>
        <authorList>
            <person name="ORTET P."/>
        </authorList>
    </citation>
    <scope>NUCLEOTIDE SEQUENCE [LARGE SCALE GENOMIC DNA]</scope>
    <source>
        <strain evidence="17 18">Viu22</strain>
    </source>
</reference>
<dbReference type="GO" id="GO:0006284">
    <property type="term" value="P:base-excision repair"/>
    <property type="evidence" value="ECO:0007669"/>
    <property type="project" value="InterPro"/>
</dbReference>
<evidence type="ECO:0000256" key="3">
    <source>
        <dbReference type="ARBA" id="ARBA00009409"/>
    </source>
</evidence>
<organism evidence="17 18">
    <name type="scientific">Microbacterium lemovicicum</name>
    <dbReference type="NCBI Taxonomy" id="1072463"/>
    <lineage>
        <taxon>Bacteria</taxon>
        <taxon>Bacillati</taxon>
        <taxon>Actinomycetota</taxon>
        <taxon>Actinomycetes</taxon>
        <taxon>Micrococcales</taxon>
        <taxon>Microbacteriaceae</taxon>
        <taxon>Microbacterium</taxon>
    </lineage>
</organism>
<evidence type="ECO:0000256" key="7">
    <source>
        <dbReference type="ARBA" id="ARBA00022801"/>
    </source>
</evidence>
<keyword evidence="13" id="KW-0326">Glycosidase</keyword>
<dbReference type="RefSeq" id="WP_127095840.1">
    <property type="nucleotide sequence ID" value="NZ_CP031423.1"/>
</dbReference>
<evidence type="ECO:0000256" key="12">
    <source>
        <dbReference type="ARBA" id="ARBA00023268"/>
    </source>
</evidence>
<dbReference type="GO" id="GO:0016829">
    <property type="term" value="F:lyase activity"/>
    <property type="evidence" value="ECO:0007669"/>
    <property type="project" value="UniProtKB-KW"/>
</dbReference>
<dbReference type="Pfam" id="PF06827">
    <property type="entry name" value="zf-FPG_IleRS"/>
    <property type="match status" value="1"/>
</dbReference>
<dbReference type="SUPFAM" id="SSF57716">
    <property type="entry name" value="Glucocorticoid receptor-like (DNA-binding domain)"/>
    <property type="match status" value="1"/>
</dbReference>
<dbReference type="InterPro" id="IPR010979">
    <property type="entry name" value="Ribosomal_uS13-like_H2TH"/>
</dbReference>
<dbReference type="GO" id="GO:0003906">
    <property type="term" value="F:DNA-(apurinic or apyrimidinic site) endonuclease activity"/>
    <property type="evidence" value="ECO:0007669"/>
    <property type="project" value="InterPro"/>
</dbReference>
<evidence type="ECO:0000256" key="8">
    <source>
        <dbReference type="ARBA" id="ARBA00022833"/>
    </source>
</evidence>
<dbReference type="SUPFAM" id="SSF81624">
    <property type="entry name" value="N-terminal domain of MutM-like DNA repair proteins"/>
    <property type="match status" value="1"/>
</dbReference>
<keyword evidence="10" id="KW-0234">DNA repair</keyword>
<evidence type="ECO:0000256" key="14">
    <source>
        <dbReference type="PROSITE-ProRule" id="PRU00391"/>
    </source>
</evidence>
<dbReference type="AlphaFoldDB" id="A0A3Q9IZ65"/>
<keyword evidence="6 14" id="KW-0863">Zinc-finger</keyword>
<dbReference type="SMART" id="SM01232">
    <property type="entry name" value="H2TH"/>
    <property type="match status" value="1"/>
</dbReference>
<evidence type="ECO:0000256" key="6">
    <source>
        <dbReference type="ARBA" id="ARBA00022771"/>
    </source>
</evidence>
<dbReference type="InterPro" id="IPR015886">
    <property type="entry name" value="H2TH_FPG"/>
</dbReference>
<evidence type="ECO:0000256" key="1">
    <source>
        <dbReference type="ARBA" id="ARBA00001668"/>
    </source>
</evidence>
<evidence type="ECO:0000256" key="2">
    <source>
        <dbReference type="ARBA" id="ARBA00001947"/>
    </source>
</evidence>
<dbReference type="SUPFAM" id="SSF46946">
    <property type="entry name" value="S13-like H2TH domain"/>
    <property type="match status" value="1"/>
</dbReference>
<dbReference type="OrthoDB" id="9800855at2"/>